<feature type="active site" description="Proton acceptor" evidence="13">
    <location>
        <position position="685"/>
    </location>
</feature>
<keyword evidence="9 15" id="KW-1133">Transmembrane helix</keyword>
<evidence type="ECO:0000313" key="19">
    <source>
        <dbReference type="Proteomes" id="UP000231279"/>
    </source>
</evidence>
<evidence type="ECO:0000256" key="14">
    <source>
        <dbReference type="PIRSR" id="PIRSR028937-2"/>
    </source>
</evidence>
<evidence type="ECO:0000256" key="4">
    <source>
        <dbReference type="ARBA" id="ARBA00010790"/>
    </source>
</evidence>
<evidence type="ECO:0000259" key="17">
    <source>
        <dbReference type="Pfam" id="PF05199"/>
    </source>
</evidence>
<dbReference type="Pfam" id="PF00732">
    <property type="entry name" value="GMC_oxred_N"/>
    <property type="match status" value="1"/>
</dbReference>
<evidence type="ECO:0000256" key="13">
    <source>
        <dbReference type="PIRSR" id="PIRSR028937-1"/>
    </source>
</evidence>
<evidence type="ECO:0000256" key="3">
    <source>
        <dbReference type="ARBA" id="ARBA00004370"/>
    </source>
</evidence>
<dbReference type="InterPro" id="IPR000172">
    <property type="entry name" value="GMC_OxRdtase_N"/>
</dbReference>
<evidence type="ECO:0000256" key="9">
    <source>
        <dbReference type="ARBA" id="ARBA00022989"/>
    </source>
</evidence>
<keyword evidence="10 12" id="KW-0560">Oxidoreductase</keyword>
<dbReference type="EMBL" id="NKXS01000118">
    <property type="protein sequence ID" value="PIN26290.1"/>
    <property type="molecule type" value="Genomic_DNA"/>
</dbReference>
<dbReference type="GO" id="GO:0050660">
    <property type="term" value="F:flavin adenine dinucleotide binding"/>
    <property type="evidence" value="ECO:0007669"/>
    <property type="project" value="InterPro"/>
</dbReference>
<protein>
    <recommendedName>
        <fullName evidence="5 12">Long-chain-alcohol oxidase</fullName>
        <ecNumber evidence="5 12">1.1.3.20</ecNumber>
    </recommendedName>
</protein>
<evidence type="ECO:0000256" key="11">
    <source>
        <dbReference type="ARBA" id="ARBA00023136"/>
    </source>
</evidence>
<evidence type="ECO:0000313" key="18">
    <source>
        <dbReference type="EMBL" id="PIN26290.1"/>
    </source>
</evidence>
<keyword evidence="19" id="KW-1185">Reference proteome</keyword>
<dbReference type="GO" id="GO:0016020">
    <property type="term" value="C:membrane"/>
    <property type="evidence" value="ECO:0007669"/>
    <property type="project" value="UniProtKB-SubCell"/>
</dbReference>
<comment type="catalytic activity">
    <reaction evidence="1 12">
        <text>a long-chain primary fatty alcohol + O2 = a long-chain fatty aldehyde + H2O2</text>
        <dbReference type="Rhea" id="RHEA:22756"/>
        <dbReference type="ChEBI" id="CHEBI:15379"/>
        <dbReference type="ChEBI" id="CHEBI:16240"/>
        <dbReference type="ChEBI" id="CHEBI:17176"/>
        <dbReference type="ChEBI" id="CHEBI:77396"/>
        <dbReference type="EC" id="1.1.3.20"/>
    </reaction>
</comment>
<evidence type="ECO:0000256" key="7">
    <source>
        <dbReference type="ARBA" id="ARBA00022692"/>
    </source>
</evidence>
<evidence type="ECO:0000256" key="8">
    <source>
        <dbReference type="ARBA" id="ARBA00022827"/>
    </source>
</evidence>
<dbReference type="Pfam" id="PF05199">
    <property type="entry name" value="GMC_oxred_C"/>
    <property type="match status" value="1"/>
</dbReference>
<dbReference type="PANTHER" id="PTHR46056:SF4">
    <property type="entry name" value="LONG-CHAIN-ALCOHOL OXIDASE FAO4A"/>
    <property type="match status" value="1"/>
</dbReference>
<keyword evidence="8 14" id="KW-0274">FAD</keyword>
<name>A0A2G9I9H2_9LAMI</name>
<dbReference type="PIRSF" id="PIRSF028937">
    <property type="entry name" value="Lg_Ch_AO"/>
    <property type="match status" value="1"/>
</dbReference>
<proteinExistence type="inferred from homology"/>
<dbReference type="InterPro" id="IPR007867">
    <property type="entry name" value="GMC_OxRtase_C"/>
</dbReference>
<accession>A0A2G9I9H2</accession>
<feature type="domain" description="Glucose-methanol-choline oxidoreductase N-terminal" evidence="16">
    <location>
        <begin position="294"/>
        <end position="512"/>
    </location>
</feature>
<dbReference type="GO" id="GO:0046577">
    <property type="term" value="F:long-chain-alcohol oxidase activity"/>
    <property type="evidence" value="ECO:0007669"/>
    <property type="project" value="UniProtKB-EC"/>
</dbReference>
<comment type="similarity">
    <text evidence="4 12">Belongs to the GMC oxidoreductase family.</text>
</comment>
<dbReference type="EC" id="1.1.3.20" evidence="5 12"/>
<keyword evidence="7 15" id="KW-0812">Transmembrane</keyword>
<evidence type="ECO:0000256" key="2">
    <source>
        <dbReference type="ARBA" id="ARBA00003842"/>
    </source>
</evidence>
<evidence type="ECO:0000256" key="15">
    <source>
        <dbReference type="SAM" id="Phobius"/>
    </source>
</evidence>
<dbReference type="STRING" id="429701.A0A2G9I9H2"/>
<dbReference type="OrthoDB" id="269227at2759"/>
<evidence type="ECO:0000256" key="10">
    <source>
        <dbReference type="ARBA" id="ARBA00023002"/>
    </source>
</evidence>
<dbReference type="SUPFAM" id="SSF51905">
    <property type="entry name" value="FAD/NAD(P)-binding domain"/>
    <property type="match status" value="1"/>
</dbReference>
<comment type="subcellular location">
    <subcellularLocation>
        <location evidence="3 12">Membrane</location>
    </subcellularLocation>
</comment>
<comment type="function">
    <text evidence="2 12">Long-chain fatty alcohol oxidase involved in the omega-oxidation pathway of lipid degradation.</text>
</comment>
<comment type="caution">
    <text evidence="18">The sequence shown here is derived from an EMBL/GenBank/DDBJ whole genome shotgun (WGS) entry which is preliminary data.</text>
</comment>
<feature type="binding site" evidence="14">
    <location>
        <begin position="247"/>
        <end position="262"/>
    </location>
    <ligand>
        <name>FAD</name>
        <dbReference type="ChEBI" id="CHEBI:57692"/>
    </ligand>
</feature>
<dbReference type="PANTHER" id="PTHR46056">
    <property type="entry name" value="LONG-CHAIN-ALCOHOL OXIDASE"/>
    <property type="match status" value="1"/>
</dbReference>
<evidence type="ECO:0000256" key="6">
    <source>
        <dbReference type="ARBA" id="ARBA00022630"/>
    </source>
</evidence>
<evidence type="ECO:0000256" key="12">
    <source>
        <dbReference type="PIRNR" id="PIRNR028937"/>
    </source>
</evidence>
<evidence type="ECO:0000259" key="16">
    <source>
        <dbReference type="Pfam" id="PF00732"/>
    </source>
</evidence>
<dbReference type="InterPro" id="IPR036188">
    <property type="entry name" value="FAD/NAD-bd_sf"/>
</dbReference>
<keyword evidence="18" id="KW-0456">Lyase</keyword>
<sequence>MAAKKNVKKGPYSEGQMEALSALCDTLLPSIDVSDDLDDDSVVQFYRASASMAGTPQRLAILLGEKIQHPKSYLSRLALWLLSTWFGTFILCGTKSLSGQFPYFQRFSQISLERRAQILLSWSDSCFSLFRLLYTATKIFTLLVFFTQVNDEGGNVSWRAIGYHRPDLTARKPAIENAHQSGDETPDRQDCASDKEQFGPLHKGIIKLNKSKEMALHKLQKLGFPISRQHSKKMKIKSLKPSFIIKCDAVVVGSGSGGGVVAGVLAEAGYKVLVLEKGSYLARKNLSLLEGEAMDQMYLGHGILGTENMDILLLAGSTVGGGSTINWSASIRTPPHVIKDWSENYNLEFFDSKVYQKALDVVCEKMGVQMEIEDEGFNNMILRKGCENLGYPVETIPRNAPSDHYCGWCSLGCRDGRKNSVSETWLVDLVESGNGAILTGCEVIKVVMDQEKGRKRATGVAFLFKDEGVEETVIVESEVTIVSCGAICTPPLLKRSGLKNPNIGRNLHLHPVVLAWGYFPDTPDGWPEAEKRSYEGAIMTAMSKTGSNLEPFNYGGIIQTPSLHPGMFSALMPWRSGRDIKNRLLKFSRTAHIFALARDKGSGVVNSPTDISYKMVDSDQENLCEGFEKVLRILAAAGAEEIGTFHKKGRVLSVKQADKEEFERFVKEESLRPLKKLSSPICSAHQMGSCRMGVAPKGSVVSPKGETWEVEGLYIADSSVFPTALGVNPMVTVQAIAYCVGQSVLEYLGGKKKLI</sequence>
<dbReference type="Gene3D" id="3.50.50.60">
    <property type="entry name" value="FAD/NAD(P)-binding domain"/>
    <property type="match status" value="2"/>
</dbReference>
<keyword evidence="6" id="KW-0285">Flavoprotein</keyword>
<feature type="domain" description="Glucose-methanol-choline oxidoreductase C-terminal" evidence="17">
    <location>
        <begin position="609"/>
        <end position="737"/>
    </location>
</feature>
<keyword evidence="11 12" id="KW-0472">Membrane</keyword>
<reference evidence="19" key="1">
    <citation type="journal article" date="2018" name="Gigascience">
        <title>Genome assembly of the Pink Ipe (Handroanthus impetiginosus, Bignoniaceae), a highly valued, ecologically keystone Neotropical timber forest tree.</title>
        <authorList>
            <person name="Silva-Junior O.B."/>
            <person name="Grattapaglia D."/>
            <person name="Novaes E."/>
            <person name="Collevatti R.G."/>
        </authorList>
    </citation>
    <scope>NUCLEOTIDE SEQUENCE [LARGE SCALE GENOMIC DNA]</scope>
    <source>
        <strain evidence="19">cv. UFG-1</strain>
    </source>
</reference>
<evidence type="ECO:0000256" key="1">
    <source>
        <dbReference type="ARBA" id="ARBA00000920"/>
    </source>
</evidence>
<organism evidence="18 19">
    <name type="scientific">Handroanthus impetiginosus</name>
    <dbReference type="NCBI Taxonomy" id="429701"/>
    <lineage>
        <taxon>Eukaryota</taxon>
        <taxon>Viridiplantae</taxon>
        <taxon>Streptophyta</taxon>
        <taxon>Embryophyta</taxon>
        <taxon>Tracheophyta</taxon>
        <taxon>Spermatophyta</taxon>
        <taxon>Magnoliopsida</taxon>
        <taxon>eudicotyledons</taxon>
        <taxon>Gunneridae</taxon>
        <taxon>Pentapetalae</taxon>
        <taxon>asterids</taxon>
        <taxon>lamiids</taxon>
        <taxon>Lamiales</taxon>
        <taxon>Bignoniaceae</taxon>
        <taxon>Crescentiina</taxon>
        <taxon>Tabebuia alliance</taxon>
        <taxon>Handroanthus</taxon>
    </lineage>
</organism>
<dbReference type="Proteomes" id="UP000231279">
    <property type="component" value="Unassembled WGS sequence"/>
</dbReference>
<dbReference type="InterPro" id="IPR012400">
    <property type="entry name" value="Long_Oxdase"/>
</dbReference>
<feature type="transmembrane region" description="Helical" evidence="15">
    <location>
        <begin position="73"/>
        <end position="91"/>
    </location>
</feature>
<evidence type="ECO:0000256" key="5">
    <source>
        <dbReference type="ARBA" id="ARBA00013125"/>
    </source>
</evidence>
<gene>
    <name evidence="18" type="ORF">CDL12_00968</name>
</gene>
<dbReference type="AlphaFoldDB" id="A0A2G9I9H2"/>
<dbReference type="GO" id="GO:0016829">
    <property type="term" value="F:lyase activity"/>
    <property type="evidence" value="ECO:0007669"/>
    <property type="project" value="UniProtKB-KW"/>
</dbReference>